<name>A0A075V9P1_9PSEU</name>
<accession>A0A075V9P1</accession>
<reference evidence="1 2" key="1">
    <citation type="journal article" date="2014" name="J. Biotechnol.">
        <title>Complete genome sequence of the actinobacterium Amycolatopsis japonica MG417-CF17(T) (=DSM 44213T) producing (S,S)-N,N'-ethylenediaminedisuccinic acid.</title>
        <authorList>
            <person name="Stegmann E."/>
            <person name="Albersmeier A."/>
            <person name="Spohn M."/>
            <person name="Gert H."/>
            <person name="Weber T."/>
            <person name="Wohlleben W."/>
            <person name="Kalinowski J."/>
            <person name="Ruckert C."/>
        </authorList>
    </citation>
    <scope>NUCLEOTIDE SEQUENCE [LARGE SCALE GENOMIC DNA]</scope>
    <source>
        <strain evidence="2">MG417-CF17 (DSM 44213)</strain>
    </source>
</reference>
<evidence type="ECO:0008006" key="3">
    <source>
        <dbReference type="Google" id="ProtNLM"/>
    </source>
</evidence>
<dbReference type="KEGG" id="aja:AJAP_41305"/>
<evidence type="ECO:0000313" key="2">
    <source>
        <dbReference type="Proteomes" id="UP000028492"/>
    </source>
</evidence>
<proteinExistence type="predicted"/>
<dbReference type="EMBL" id="CP008953">
    <property type="protein sequence ID" value="AIG81036.1"/>
    <property type="molecule type" value="Genomic_DNA"/>
</dbReference>
<sequence length="71" mass="7887">MSPAALRDLGQAEQDALLFTGERGGNAVRRPNFSQRTKWVEVVGKIGLKGLHFHDLRHAGNIWGMTTCGRR</sequence>
<keyword evidence="2" id="KW-1185">Reference proteome</keyword>
<dbReference type="HOGENOM" id="CLU_2731084_0_0_11"/>
<dbReference type="STRING" id="208439.AJAP_41305"/>
<protein>
    <recommendedName>
        <fullName evidence="3">Tyr recombinase domain-containing protein</fullName>
    </recommendedName>
</protein>
<gene>
    <name evidence="1" type="ORF">AJAP_41305</name>
</gene>
<evidence type="ECO:0000313" key="1">
    <source>
        <dbReference type="EMBL" id="AIG81036.1"/>
    </source>
</evidence>
<dbReference type="AlphaFoldDB" id="A0A075V9P1"/>
<organism evidence="1 2">
    <name type="scientific">Amycolatopsis japonica</name>
    <dbReference type="NCBI Taxonomy" id="208439"/>
    <lineage>
        <taxon>Bacteria</taxon>
        <taxon>Bacillati</taxon>
        <taxon>Actinomycetota</taxon>
        <taxon>Actinomycetes</taxon>
        <taxon>Pseudonocardiales</taxon>
        <taxon>Pseudonocardiaceae</taxon>
        <taxon>Amycolatopsis</taxon>
        <taxon>Amycolatopsis japonica group</taxon>
    </lineage>
</organism>
<dbReference type="Proteomes" id="UP000028492">
    <property type="component" value="Chromosome"/>
</dbReference>